<gene>
    <name evidence="2" type="ORF">Apau_2299</name>
</gene>
<dbReference type="HOGENOM" id="CLU_040525_0_0_0"/>
<dbReference type="STRING" id="584708.Apau_2299"/>
<dbReference type="Gene3D" id="3.40.630.30">
    <property type="match status" value="1"/>
</dbReference>
<dbReference type="CDD" id="cd16936">
    <property type="entry name" value="HATPase_RsbW-like"/>
    <property type="match status" value="1"/>
</dbReference>
<proteinExistence type="predicted"/>
<dbReference type="InterPro" id="IPR000182">
    <property type="entry name" value="GNAT_dom"/>
</dbReference>
<dbReference type="GO" id="GO:0004674">
    <property type="term" value="F:protein serine/threonine kinase activity"/>
    <property type="evidence" value="ECO:0007669"/>
    <property type="project" value="UniProtKB-KW"/>
</dbReference>
<organism evidence="2 3">
    <name type="scientific">Aminomonas paucivorans DSM 12260</name>
    <dbReference type="NCBI Taxonomy" id="584708"/>
    <lineage>
        <taxon>Bacteria</taxon>
        <taxon>Thermotogati</taxon>
        <taxon>Synergistota</taxon>
        <taxon>Synergistia</taxon>
        <taxon>Synergistales</taxon>
        <taxon>Synergistaceae</taxon>
        <taxon>Aminomonas</taxon>
    </lineage>
</organism>
<dbReference type="SUPFAM" id="SSF55729">
    <property type="entry name" value="Acyl-CoA N-acyltransferases (Nat)"/>
    <property type="match status" value="1"/>
</dbReference>
<dbReference type="EMBL" id="CM001022">
    <property type="protein sequence ID" value="EFQ24706.1"/>
    <property type="molecule type" value="Genomic_DNA"/>
</dbReference>
<dbReference type="InterPro" id="IPR036890">
    <property type="entry name" value="HATPase_C_sf"/>
</dbReference>
<evidence type="ECO:0000313" key="2">
    <source>
        <dbReference type="EMBL" id="EFQ24706.1"/>
    </source>
</evidence>
<evidence type="ECO:0000259" key="1">
    <source>
        <dbReference type="PROSITE" id="PS51186"/>
    </source>
</evidence>
<dbReference type="Proteomes" id="UP000005096">
    <property type="component" value="Chromosome"/>
</dbReference>
<keyword evidence="2" id="KW-0418">Kinase</keyword>
<feature type="domain" description="N-acetyltransferase" evidence="1">
    <location>
        <begin position="161"/>
        <end position="324"/>
    </location>
</feature>
<accession>E3CZS4</accession>
<dbReference type="PaxDb" id="584708-Apau_2299"/>
<dbReference type="RefSeq" id="WP_006301951.1">
    <property type="nucleotide sequence ID" value="NZ_CM001022.1"/>
</dbReference>
<dbReference type="AlphaFoldDB" id="E3CZS4"/>
<keyword evidence="2" id="KW-0808">Transferase</keyword>
<dbReference type="Gene3D" id="3.30.565.10">
    <property type="entry name" value="Histidine kinase-like ATPase, C-terminal domain"/>
    <property type="match status" value="1"/>
</dbReference>
<name>E3CZS4_9BACT</name>
<reference evidence="2 3" key="1">
    <citation type="journal article" date="2010" name="Stand. Genomic Sci.">
        <title>Non-contiguous finished genome sequence of Aminomonas paucivorans type strain (GLU-3).</title>
        <authorList>
            <person name="Pitluck S."/>
            <person name="Yasawong M."/>
            <person name="Held B."/>
            <person name="Lapidus A."/>
            <person name="Nolan M."/>
            <person name="Copeland A."/>
            <person name="Lucas S."/>
            <person name="Del Rio T.G."/>
            <person name="Tice H."/>
            <person name="Cheng J.F."/>
            <person name="Chertkov O."/>
            <person name="Goodwin L."/>
            <person name="Tapia R."/>
            <person name="Han C."/>
            <person name="Liolios K."/>
            <person name="Ivanova N."/>
            <person name="Mavromatis K."/>
            <person name="Ovchinnikova G."/>
            <person name="Pati A."/>
            <person name="Chen A."/>
            <person name="Palaniappan K."/>
            <person name="Land M."/>
            <person name="Hauser L."/>
            <person name="Chang Y.J."/>
            <person name="Jeffries C.D."/>
            <person name="Pukall R."/>
            <person name="Spring S."/>
            <person name="Rohde M."/>
            <person name="Sikorski J."/>
            <person name="Goker M."/>
            <person name="Woyke T."/>
            <person name="Bristow J."/>
            <person name="Eisen J.A."/>
            <person name="Markowitz V."/>
            <person name="Hugenholtz P."/>
            <person name="Kyrpides N.C."/>
            <person name="Klenk H.P."/>
        </authorList>
    </citation>
    <scope>NUCLEOTIDE SEQUENCE [LARGE SCALE GENOMIC DNA]</scope>
    <source>
        <strain evidence="2 3">DSM 12260</strain>
    </source>
</reference>
<dbReference type="GO" id="GO:0016747">
    <property type="term" value="F:acyltransferase activity, transferring groups other than amino-acyl groups"/>
    <property type="evidence" value="ECO:0007669"/>
    <property type="project" value="InterPro"/>
</dbReference>
<protein>
    <submittedName>
        <fullName evidence="2">Putative anti-sigma regulatory factor, serine/threonine protein kinase</fullName>
    </submittedName>
</protein>
<dbReference type="eggNOG" id="COG1670">
    <property type="taxonomic scope" value="Bacteria"/>
</dbReference>
<dbReference type="PROSITE" id="PS51186">
    <property type="entry name" value="GNAT"/>
    <property type="match status" value="1"/>
</dbReference>
<dbReference type="InterPro" id="IPR003594">
    <property type="entry name" value="HATPase_dom"/>
</dbReference>
<dbReference type="Pfam" id="PF13581">
    <property type="entry name" value="HATPase_c_2"/>
    <property type="match status" value="1"/>
</dbReference>
<sequence>MKVYEAELSVPQEPSSIAAVQGFVLALCESLRIPGRTRQDLELALEEGLTALMEQGGAADREEPLKVTVGVDSSAVRFRLLAPGRPFDFRKLPQFSPEDCETSQAGLGLFLMRHSVDSLSWRYLEKQGRELTLFKAFPSPLLGEEVRPPLPAEGVPVAGRMEYRLLRDEADALAVAVCAYDVYRYAYKDVIYYPEQLLEKNRGGLMRSWIAVDEGGTVHGHYALIRKRIDASVGEMGAAFVRPERRREGVFGQLAEEAHRDAFRSGLRGIFSLSVTNHTATQKVSERYGRRTVGIRLASSPGVFVEGARPGDRVTTVLNVHPLNPRPRRVVYPPERYRDLILRTYGWLDLPVELGNPADPTEREDGSLDRDLVWNRATLELRGGGAACARLEAYTELLREQEVACILLSLNLEDPGAIPLAETAARLGFVYSGVFPDGTSDGKDALQLQRIGGPPLDPEEIHLHQESAGEILAFLRRQSPEVFLPGGRP</sequence>
<keyword evidence="3" id="KW-1185">Reference proteome</keyword>
<evidence type="ECO:0000313" key="3">
    <source>
        <dbReference type="Proteomes" id="UP000005096"/>
    </source>
</evidence>
<dbReference type="InterPro" id="IPR016181">
    <property type="entry name" value="Acyl_CoA_acyltransferase"/>
</dbReference>
<dbReference type="OrthoDB" id="9792240at2"/>
<keyword evidence="2" id="KW-0723">Serine/threonine-protein kinase</keyword>